<sequence length="256" mass="30348">MTDNKIIQDISEEIKFKNECFNYIVKYSSNHINEDEDPIQSINIKCSHDEEFYVWSFTTDKPLENVCSGSNNIVVTPDMLFEMFKDFKDGSLSEPWFFEFPITFKTFESSLTIKVVNKFKYSKNPDVKFIDLKPYFISEVQRCNFKFQRTNELMEQKYSTEIFELKNKLEVLETKLVKTKKKLSELKYYVNTECLTETDLEEGNISEEERERIFKDSFEKYLSKRENIAFFDKKLDEFQESFQADNSSTAVVTAST</sequence>
<name>M1PM47_9VIRU</name>
<accession>M1PM47</accession>
<keyword evidence="3" id="KW-1185">Reference proteome</keyword>
<dbReference type="EMBL" id="KC008572">
    <property type="protein sequence ID" value="AGF84996.1"/>
    <property type="molecule type" value="Genomic_DNA"/>
</dbReference>
<gene>
    <name evidence="2" type="ORF">glt_00187</name>
</gene>
<evidence type="ECO:0000313" key="3">
    <source>
        <dbReference type="Proteomes" id="UP000241071"/>
    </source>
</evidence>
<proteinExistence type="predicted"/>
<feature type="coiled-coil region" evidence="1">
    <location>
        <begin position="155"/>
        <end position="182"/>
    </location>
</feature>
<keyword evidence="1" id="KW-0175">Coiled coil</keyword>
<dbReference type="Proteomes" id="UP000241071">
    <property type="component" value="Segment"/>
</dbReference>
<reference evidence="2 3" key="1">
    <citation type="submission" date="2012-10" db="EMBL/GenBank/DDBJ databases">
        <title>Complete genome sequence of Moumouvirus goulette.</title>
        <authorList>
            <person name="Fournous G."/>
            <person name="Bougalmi M."/>
            <person name="Colson P."/>
        </authorList>
    </citation>
    <scope>NUCLEOTIDE SEQUENCE [LARGE SCALE GENOMIC DNA]</scope>
</reference>
<organism evidence="2 3">
    <name type="scientific">Moumouvirus goulette</name>
    <dbReference type="NCBI Taxonomy" id="1247379"/>
    <lineage>
        <taxon>Viruses</taxon>
        <taxon>Varidnaviria</taxon>
        <taxon>Bamfordvirae</taxon>
        <taxon>Nucleocytoviricota</taxon>
        <taxon>Megaviricetes</taxon>
        <taxon>Imitervirales</taxon>
        <taxon>Mimiviridae</taxon>
        <taxon>Megamimivirinae</taxon>
        <taxon>Moumouvirus</taxon>
        <taxon>Moumouvirus goulettemassiliense</taxon>
    </lineage>
</organism>
<protein>
    <submittedName>
        <fullName evidence="2">Uncharacterized protein</fullName>
    </submittedName>
</protein>
<evidence type="ECO:0000256" key="1">
    <source>
        <dbReference type="SAM" id="Coils"/>
    </source>
</evidence>
<evidence type="ECO:0000313" key="2">
    <source>
        <dbReference type="EMBL" id="AGF84996.1"/>
    </source>
</evidence>